<dbReference type="CDD" id="cd11527">
    <property type="entry name" value="NTP-PPase_dUTPase"/>
    <property type="match status" value="1"/>
</dbReference>
<accession>A0AB39HMS7</accession>
<dbReference type="EMBL" id="CP162599">
    <property type="protein sequence ID" value="XDK31556.1"/>
    <property type="molecule type" value="Genomic_DNA"/>
</dbReference>
<dbReference type="InterPro" id="IPR016947">
    <property type="entry name" value="UCP030140"/>
</dbReference>
<dbReference type="InterPro" id="IPR014871">
    <property type="entry name" value="dUTPase/dCTP_pyrophosphatase"/>
</dbReference>
<gene>
    <name evidence="1" type="ORF">AB4Y30_11010</name>
</gene>
<sequence>MEWNKLFAMQKELDSYIEENKQLTERDDLFTKKILALLVELGELANETRCFKFWSSKASSERSVILEEYVDGVHFILSLGIEKGFTIDGLYVEKAKNGQTEQFLDVFEKVLQFQKNPNQSSYNELMISYLQLGALLGFSEEDVQQAYVEKNEVNFARQDQGY</sequence>
<dbReference type="GO" id="GO:0004170">
    <property type="term" value="F:dUTP diphosphatase activity"/>
    <property type="evidence" value="ECO:0007669"/>
    <property type="project" value="UniProtKB-EC"/>
</dbReference>
<organism evidence="1">
    <name type="scientific">Ornithinibacillus sp. 4-3</name>
    <dbReference type="NCBI Taxonomy" id="3231488"/>
    <lineage>
        <taxon>Bacteria</taxon>
        <taxon>Bacillati</taxon>
        <taxon>Bacillota</taxon>
        <taxon>Bacilli</taxon>
        <taxon>Bacillales</taxon>
        <taxon>Bacillaceae</taxon>
        <taxon>Ornithinibacillus</taxon>
    </lineage>
</organism>
<dbReference type="Pfam" id="PF08761">
    <property type="entry name" value="dUTPase_2"/>
    <property type="match status" value="1"/>
</dbReference>
<protein>
    <submittedName>
        <fullName evidence="1">dUTP diphosphatase</fullName>
        <ecNumber evidence="1">3.6.1.23</ecNumber>
    </submittedName>
</protein>
<dbReference type="PIRSF" id="PIRSF030140">
    <property type="entry name" value="UCP030140"/>
    <property type="match status" value="1"/>
</dbReference>
<dbReference type="Gene3D" id="1.10.4010.10">
    <property type="entry name" value="Type II deoxyuridine triphosphatase"/>
    <property type="match status" value="1"/>
</dbReference>
<proteinExistence type="predicted"/>
<dbReference type="RefSeq" id="WP_368652283.1">
    <property type="nucleotide sequence ID" value="NZ_CP162599.1"/>
</dbReference>
<keyword evidence="1" id="KW-0378">Hydrolase</keyword>
<name>A0AB39HMS7_9BACI</name>
<evidence type="ECO:0000313" key="1">
    <source>
        <dbReference type="EMBL" id="XDK31556.1"/>
    </source>
</evidence>
<reference evidence="1" key="1">
    <citation type="submission" date="2024-07" db="EMBL/GenBank/DDBJ databases">
        <title>Halotolerant mesophilic bacterium Ornithinibacillus sp. 4-3, sp. nov., isolated from soil.</title>
        <authorList>
            <person name="Sidarenka A.V."/>
            <person name="Guliayeva D.E."/>
            <person name="Leanovich S.I."/>
            <person name="Hileuskaya K.S."/>
            <person name="Akhremchuk A.E."/>
            <person name="Sikolenko M.A."/>
            <person name="Valentovich L.N."/>
        </authorList>
    </citation>
    <scope>NUCLEOTIDE SEQUENCE</scope>
    <source>
        <strain evidence="1">4-3</strain>
    </source>
</reference>
<dbReference type="AlphaFoldDB" id="A0AB39HMS7"/>
<dbReference type="EC" id="3.6.1.23" evidence="1"/>
<dbReference type="SUPFAM" id="SSF101386">
    <property type="entry name" value="all-alpha NTP pyrophosphatases"/>
    <property type="match status" value="1"/>
</dbReference>